<name>A0A0E0LD36_ORYPU</name>
<dbReference type="Gramene" id="OPUNC06G18010.1">
    <property type="protein sequence ID" value="OPUNC06G18010.1"/>
    <property type="gene ID" value="OPUNC06G18010"/>
</dbReference>
<keyword evidence="2" id="KW-1185">Reference proteome</keyword>
<dbReference type="EnsemblPlants" id="OPUNC06G18010.1">
    <property type="protein sequence ID" value="OPUNC06G18010.1"/>
    <property type="gene ID" value="OPUNC06G18010"/>
</dbReference>
<evidence type="ECO:0000313" key="1">
    <source>
        <dbReference type="EnsemblPlants" id="OPUNC06G18010.1"/>
    </source>
</evidence>
<reference evidence="1" key="1">
    <citation type="submission" date="2015-04" db="UniProtKB">
        <authorList>
            <consortium name="EnsemblPlants"/>
        </authorList>
    </citation>
    <scope>IDENTIFICATION</scope>
</reference>
<dbReference type="HOGENOM" id="CLU_2487309_0_0_1"/>
<dbReference type="Proteomes" id="UP000026962">
    <property type="component" value="Chromosome 6"/>
</dbReference>
<protein>
    <submittedName>
        <fullName evidence="1">Uncharacterized protein</fullName>
    </submittedName>
</protein>
<accession>A0A0E0LD36</accession>
<reference evidence="1" key="2">
    <citation type="submission" date="2018-05" db="EMBL/GenBank/DDBJ databases">
        <title>OpunRS2 (Oryza punctata Reference Sequence Version 2).</title>
        <authorList>
            <person name="Zhang J."/>
            <person name="Kudrna D."/>
            <person name="Lee S."/>
            <person name="Talag J."/>
            <person name="Welchert J."/>
            <person name="Wing R.A."/>
        </authorList>
    </citation>
    <scope>NUCLEOTIDE SEQUENCE [LARGE SCALE GENOMIC DNA]</scope>
</reference>
<proteinExistence type="predicted"/>
<organism evidence="1">
    <name type="scientific">Oryza punctata</name>
    <name type="common">Red rice</name>
    <dbReference type="NCBI Taxonomy" id="4537"/>
    <lineage>
        <taxon>Eukaryota</taxon>
        <taxon>Viridiplantae</taxon>
        <taxon>Streptophyta</taxon>
        <taxon>Embryophyta</taxon>
        <taxon>Tracheophyta</taxon>
        <taxon>Spermatophyta</taxon>
        <taxon>Magnoliopsida</taxon>
        <taxon>Liliopsida</taxon>
        <taxon>Poales</taxon>
        <taxon>Poaceae</taxon>
        <taxon>BOP clade</taxon>
        <taxon>Oryzoideae</taxon>
        <taxon>Oryzeae</taxon>
        <taxon>Oryzinae</taxon>
        <taxon>Oryza</taxon>
    </lineage>
</organism>
<evidence type="ECO:0000313" key="2">
    <source>
        <dbReference type="Proteomes" id="UP000026962"/>
    </source>
</evidence>
<sequence length="87" mass="9662">MASRLVDEQGGEDRSVRARTAVVRRAWARLTLSAWASNRGNGAREGEVMDLAQRCRASAPTTDKAARRVNLIYRAAYGGARNREERT</sequence>
<dbReference type="AlphaFoldDB" id="A0A0E0LD36"/>